<dbReference type="EMBL" id="CAJNRF010009432">
    <property type="protein sequence ID" value="CAF2110272.1"/>
    <property type="molecule type" value="Genomic_DNA"/>
</dbReference>
<dbReference type="Proteomes" id="UP000663887">
    <property type="component" value="Unassembled WGS sequence"/>
</dbReference>
<evidence type="ECO:0000259" key="5">
    <source>
        <dbReference type="PROSITE" id="PS50013"/>
    </source>
</evidence>
<dbReference type="Proteomes" id="UP000663866">
    <property type="component" value="Unassembled WGS sequence"/>
</dbReference>
<evidence type="ECO:0000313" key="8">
    <source>
        <dbReference type="EMBL" id="CAF2110272.1"/>
    </source>
</evidence>
<feature type="domain" description="Chromo" evidence="5">
    <location>
        <begin position="9"/>
        <end position="59"/>
    </location>
</feature>
<dbReference type="Proteomes" id="UP000663842">
    <property type="component" value="Unassembled WGS sequence"/>
</dbReference>
<protein>
    <recommendedName>
        <fullName evidence="5">Chromo domain-containing protein</fullName>
    </recommendedName>
</protein>
<feature type="domain" description="Chromo" evidence="5">
    <location>
        <begin position="120"/>
        <end position="178"/>
    </location>
</feature>
<dbReference type="PROSITE" id="PS50013">
    <property type="entry name" value="CHROMO_2"/>
    <property type="match status" value="2"/>
</dbReference>
<name>A0A816ZF77_9BILA</name>
<comment type="caution">
    <text evidence="9">The sequence shown here is derived from an EMBL/GenBank/DDBJ whole genome shotgun (WGS) entry which is preliminary data.</text>
</comment>
<dbReference type="EMBL" id="CAJOBG010000972">
    <property type="protein sequence ID" value="CAF3879114.1"/>
    <property type="molecule type" value="Genomic_DNA"/>
</dbReference>
<dbReference type="Proteomes" id="UP000681720">
    <property type="component" value="Unassembled WGS sequence"/>
</dbReference>
<dbReference type="GO" id="GO:0005634">
    <property type="term" value="C:nucleus"/>
    <property type="evidence" value="ECO:0007669"/>
    <property type="project" value="UniProtKB-SubCell"/>
</dbReference>
<dbReference type="Pfam" id="PF00385">
    <property type="entry name" value="Chromo"/>
    <property type="match status" value="1"/>
</dbReference>
<reference evidence="9" key="1">
    <citation type="submission" date="2021-02" db="EMBL/GenBank/DDBJ databases">
        <authorList>
            <person name="Nowell W R."/>
        </authorList>
    </citation>
    <scope>NUCLEOTIDE SEQUENCE</scope>
</reference>
<dbReference type="SMART" id="SM00298">
    <property type="entry name" value="CHROMO"/>
    <property type="match status" value="2"/>
</dbReference>
<dbReference type="CDD" id="cd00024">
    <property type="entry name" value="CD_CSD"/>
    <property type="match status" value="1"/>
</dbReference>
<dbReference type="PANTHER" id="PTHR22812">
    <property type="entry name" value="CHROMOBOX PROTEIN"/>
    <property type="match status" value="1"/>
</dbReference>
<feature type="compositionally biased region" description="Polar residues" evidence="4">
    <location>
        <begin position="65"/>
        <end position="84"/>
    </location>
</feature>
<dbReference type="InterPro" id="IPR051219">
    <property type="entry name" value="Heterochromatin_chromo-domain"/>
</dbReference>
<keyword evidence="3" id="KW-0539">Nucleus</keyword>
<dbReference type="EMBL" id="CAJNRE010008887">
    <property type="protein sequence ID" value="CAF2077507.1"/>
    <property type="molecule type" value="Genomic_DNA"/>
</dbReference>
<dbReference type="InterPro" id="IPR023780">
    <property type="entry name" value="Chromo_domain"/>
</dbReference>
<sequence>MTDEGVERYEIERIVDKRYRNDNIEYFIKWRGYPDSQNTWEPSSNIQGEEESELLAEYEALVKRQQQQKTYNSGPRSTMNNFSPNKRRQDEMINNNLKKRPLSTNHIQSSNTPTGFERGYEAERVLGATDSAGELMLLVKWRNSDEADLVPARIVNVKCPGLVIEFYEQHSFWSRLPKINQTSGPTTR</sequence>
<dbReference type="Proteomes" id="UP000663856">
    <property type="component" value="Unassembled WGS sequence"/>
</dbReference>
<dbReference type="EMBL" id="CAJOBI010000473">
    <property type="protein sequence ID" value="CAF3825546.1"/>
    <property type="molecule type" value="Genomic_DNA"/>
</dbReference>
<evidence type="ECO:0000313" key="11">
    <source>
        <dbReference type="EMBL" id="CAF3879114.1"/>
    </source>
</evidence>
<dbReference type="SUPFAM" id="SSF54160">
    <property type="entry name" value="Chromo domain-like"/>
    <property type="match status" value="2"/>
</dbReference>
<dbReference type="FunFam" id="2.40.50.40:FF:000031">
    <property type="entry name" value="Heterochromatin protein 1"/>
    <property type="match status" value="1"/>
</dbReference>
<dbReference type="PRINTS" id="PR00504">
    <property type="entry name" value="CHROMODOMAIN"/>
</dbReference>
<evidence type="ECO:0000313" key="10">
    <source>
        <dbReference type="EMBL" id="CAF3825546.1"/>
    </source>
</evidence>
<organism evidence="9 15">
    <name type="scientific">Rotaria magnacalcarata</name>
    <dbReference type="NCBI Taxonomy" id="392030"/>
    <lineage>
        <taxon>Eukaryota</taxon>
        <taxon>Metazoa</taxon>
        <taxon>Spiralia</taxon>
        <taxon>Gnathifera</taxon>
        <taxon>Rotifera</taxon>
        <taxon>Eurotatoria</taxon>
        <taxon>Bdelloidea</taxon>
        <taxon>Philodinida</taxon>
        <taxon>Philodinidae</taxon>
        <taxon>Rotaria</taxon>
    </lineage>
</organism>
<accession>A0A816ZF77</accession>
<dbReference type="Proteomes" id="UP000676336">
    <property type="component" value="Unassembled WGS sequence"/>
</dbReference>
<evidence type="ECO:0000313" key="12">
    <source>
        <dbReference type="EMBL" id="CAF3966849.1"/>
    </source>
</evidence>
<dbReference type="InterPro" id="IPR023779">
    <property type="entry name" value="Chromodomain_CS"/>
</dbReference>
<dbReference type="Pfam" id="PF01393">
    <property type="entry name" value="Chromo_shadow"/>
    <property type="match status" value="1"/>
</dbReference>
<evidence type="ECO:0000256" key="2">
    <source>
        <dbReference type="ARBA" id="ARBA00022737"/>
    </source>
</evidence>
<dbReference type="EMBL" id="CAJNRG010016548">
    <property type="protein sequence ID" value="CAF2203594.1"/>
    <property type="molecule type" value="Genomic_DNA"/>
</dbReference>
<evidence type="ECO:0000313" key="6">
    <source>
        <dbReference type="EMBL" id="CAF1637931.1"/>
    </source>
</evidence>
<proteinExistence type="predicted"/>
<gene>
    <name evidence="13" type="ORF">GIL414_LOCUS10351</name>
    <name evidence="6" type="ORF">KQP761_LOCUS27486</name>
    <name evidence="7" type="ORF">MBJ925_LOCUS17901</name>
    <name evidence="11" type="ORF">OVN521_LOCUS8363</name>
    <name evidence="10" type="ORF">SMN809_LOCUS2550</name>
    <name evidence="12" type="ORF">UXM345_LOCUS14250</name>
    <name evidence="8" type="ORF">WKI299_LOCUS22142</name>
    <name evidence="9" type="ORF">XDN619_LOCUS32915</name>
</gene>
<dbReference type="InterPro" id="IPR000953">
    <property type="entry name" value="Chromo/chromo_shadow_dom"/>
</dbReference>
<dbReference type="PROSITE" id="PS00598">
    <property type="entry name" value="CHROMO_1"/>
    <property type="match status" value="1"/>
</dbReference>
<dbReference type="InterPro" id="IPR016197">
    <property type="entry name" value="Chromo-like_dom_sf"/>
</dbReference>
<evidence type="ECO:0000256" key="3">
    <source>
        <dbReference type="ARBA" id="ARBA00023242"/>
    </source>
</evidence>
<feature type="region of interest" description="Disordered" evidence="4">
    <location>
        <begin position="65"/>
        <end position="88"/>
    </location>
</feature>
<dbReference type="Proteomes" id="UP000663834">
    <property type="component" value="Unassembled WGS sequence"/>
</dbReference>
<dbReference type="EMBL" id="CAJNOW010015000">
    <property type="protein sequence ID" value="CAF1637931.1"/>
    <property type="molecule type" value="Genomic_DNA"/>
</dbReference>
<dbReference type="SMART" id="SM00300">
    <property type="entry name" value="ChSh"/>
    <property type="match status" value="1"/>
</dbReference>
<evidence type="ECO:0000313" key="14">
    <source>
        <dbReference type="Proteomes" id="UP000663866"/>
    </source>
</evidence>
<evidence type="ECO:0000256" key="1">
    <source>
        <dbReference type="ARBA" id="ARBA00004123"/>
    </source>
</evidence>
<keyword evidence="2" id="KW-0677">Repeat</keyword>
<evidence type="ECO:0000313" key="7">
    <source>
        <dbReference type="EMBL" id="CAF2077507.1"/>
    </source>
</evidence>
<dbReference type="OrthoDB" id="433924at2759"/>
<dbReference type="Gene3D" id="2.40.50.40">
    <property type="match status" value="2"/>
</dbReference>
<evidence type="ECO:0000256" key="4">
    <source>
        <dbReference type="SAM" id="MobiDB-lite"/>
    </source>
</evidence>
<evidence type="ECO:0000313" key="9">
    <source>
        <dbReference type="EMBL" id="CAF2203594.1"/>
    </source>
</evidence>
<dbReference type="GO" id="GO:0000792">
    <property type="term" value="C:heterochromatin"/>
    <property type="evidence" value="ECO:0007669"/>
    <property type="project" value="UniProtKB-ARBA"/>
</dbReference>
<dbReference type="InterPro" id="IPR017984">
    <property type="entry name" value="Chromo_dom_subgr"/>
</dbReference>
<dbReference type="AlphaFoldDB" id="A0A816ZF77"/>
<evidence type="ECO:0000313" key="15">
    <source>
        <dbReference type="Proteomes" id="UP000663887"/>
    </source>
</evidence>
<evidence type="ECO:0000313" key="13">
    <source>
        <dbReference type="EMBL" id="CAF3974854.1"/>
    </source>
</evidence>
<comment type="subcellular location">
    <subcellularLocation>
        <location evidence="1">Nucleus</location>
    </subcellularLocation>
</comment>
<dbReference type="EMBL" id="CAJOBJ010003699">
    <property type="protein sequence ID" value="CAF3974854.1"/>
    <property type="molecule type" value="Genomic_DNA"/>
</dbReference>
<dbReference type="InterPro" id="IPR008251">
    <property type="entry name" value="Chromo_shadow_dom"/>
</dbReference>
<keyword evidence="14" id="KW-1185">Reference proteome</keyword>
<dbReference type="Proteomes" id="UP000663824">
    <property type="component" value="Unassembled WGS sequence"/>
</dbReference>
<dbReference type="EMBL" id="CAJOBF010001599">
    <property type="protein sequence ID" value="CAF3966849.1"/>
    <property type="molecule type" value="Genomic_DNA"/>
</dbReference>
<dbReference type="CDD" id="cd00034">
    <property type="entry name" value="CSD"/>
    <property type="match status" value="1"/>
</dbReference>